<dbReference type="eggNOG" id="ENOG5033YMD">
    <property type="taxonomic scope" value="Bacteria"/>
</dbReference>
<dbReference type="RefSeq" id="WP_004165741.1">
    <property type="nucleotide sequence ID" value="NZ_GL397067.1"/>
</dbReference>
<keyword evidence="2" id="KW-1185">Reference proteome</keyword>
<accession>E0ND85</accession>
<protein>
    <submittedName>
        <fullName evidence="1">Uncharacterized protein</fullName>
    </submittedName>
</protein>
<dbReference type="Proteomes" id="UP000004470">
    <property type="component" value="Unassembled WGS sequence"/>
</dbReference>
<proteinExistence type="predicted"/>
<reference evidence="1" key="1">
    <citation type="submission" date="2010-07" db="EMBL/GenBank/DDBJ databases">
        <authorList>
            <person name="Muzny D."/>
            <person name="Qin X."/>
            <person name="Deng J."/>
            <person name="Jiang H."/>
            <person name="Liu Y."/>
            <person name="Qu J."/>
            <person name="Song X.-Z."/>
            <person name="Zhang L."/>
            <person name="Thornton R."/>
            <person name="Coyle M."/>
            <person name="Francisco L."/>
            <person name="Jackson L."/>
            <person name="Javaid M."/>
            <person name="Korchina V."/>
            <person name="Kovar C."/>
            <person name="Mata R."/>
            <person name="Mathew T."/>
            <person name="Ngo R."/>
            <person name="Nguyen L."/>
            <person name="Nguyen N."/>
            <person name="Okwuonu G."/>
            <person name="Ongeri F."/>
            <person name="Pham C."/>
            <person name="Simmons D."/>
            <person name="Wilczek-Boney K."/>
            <person name="Hale W."/>
            <person name="Jakkamsetti A."/>
            <person name="Pham P."/>
            <person name="Ruth R."/>
            <person name="San Lucas F."/>
            <person name="Warren J."/>
            <person name="Zhang J."/>
            <person name="Zhao Z."/>
            <person name="Zhou C."/>
            <person name="Zhu D."/>
            <person name="Lee S."/>
            <person name="Bess C."/>
            <person name="Blankenburg K."/>
            <person name="Forbes L."/>
            <person name="Fu Q."/>
            <person name="Gubbala S."/>
            <person name="Hirani K."/>
            <person name="Jayaseelan J.C."/>
            <person name="Lara F."/>
            <person name="Munidasa M."/>
            <person name="Palculict T."/>
            <person name="Patil S."/>
            <person name="Pu L.-L."/>
            <person name="Saada N."/>
            <person name="Tang L."/>
            <person name="Weissenberger G."/>
            <person name="Zhu Y."/>
            <person name="Hemphill L."/>
            <person name="Shang Y."/>
            <person name="Youmans B."/>
            <person name="Ayvaz T."/>
            <person name="Ross M."/>
            <person name="Santibanez J."/>
            <person name="Aqrawi P."/>
            <person name="Gross S."/>
            <person name="Joshi V."/>
            <person name="Fowler G."/>
            <person name="Nazareth L."/>
            <person name="Reid J."/>
            <person name="Worley K."/>
            <person name="Petrosino J."/>
            <person name="Highlander S."/>
            <person name="Gibbs R."/>
        </authorList>
    </citation>
    <scope>NUCLEOTIDE SEQUENCE [LARGE SCALE GENOMIC DNA]</scope>
    <source>
        <strain evidence="1">DSM 20284</strain>
    </source>
</reference>
<dbReference type="AlphaFoldDB" id="E0ND85"/>
<gene>
    <name evidence="1" type="ORF">HMPREF0623_0257</name>
</gene>
<comment type="caution">
    <text evidence="1">The sequence shown here is derived from an EMBL/GenBank/DDBJ whole genome shotgun (WGS) entry which is preliminary data.</text>
</comment>
<dbReference type="Pfam" id="PF22398">
    <property type="entry name" value="DUF6978"/>
    <property type="match status" value="1"/>
</dbReference>
<dbReference type="EMBL" id="AEEG01000002">
    <property type="protein sequence ID" value="EFL96206.1"/>
    <property type="molecule type" value="Genomic_DNA"/>
</dbReference>
<evidence type="ECO:0000313" key="1">
    <source>
        <dbReference type="EMBL" id="EFL96206.1"/>
    </source>
</evidence>
<evidence type="ECO:0000313" key="2">
    <source>
        <dbReference type="Proteomes" id="UP000004470"/>
    </source>
</evidence>
<organism evidence="1 2">
    <name type="scientific">Pediococcus acidilactici DSM 20284</name>
    <dbReference type="NCBI Taxonomy" id="862514"/>
    <lineage>
        <taxon>Bacteria</taxon>
        <taxon>Bacillati</taxon>
        <taxon>Bacillota</taxon>
        <taxon>Bacilli</taxon>
        <taxon>Lactobacillales</taxon>
        <taxon>Lactobacillaceae</taxon>
        <taxon>Pediococcus</taxon>
        <taxon>Pediococcus acidilactici group</taxon>
    </lineage>
</organism>
<dbReference type="InterPro" id="IPR053916">
    <property type="entry name" value="DUF6978"/>
</dbReference>
<dbReference type="HOGENOM" id="CLU_144223_0_0_9"/>
<name>E0ND85_PEDAC</name>
<sequence length="145" mass="17079">MDLDTLTEIEVTALIKELKYFLKNPQIDVPMFGQYKHEETILDKLNNIEYKFKTYRGKLDTKYSIHIRFLDNNKHLVRLCINGSNHINNDGVKVSGNHIHIYKFDGKEQTDYAYELDKFPFDKDDDLAESVSNFIKFVNIKKNTV</sequence>